<evidence type="ECO:0000313" key="1">
    <source>
        <dbReference type="EnsemblPlants" id="Zm00001eb061330_P001"/>
    </source>
</evidence>
<reference evidence="1" key="2">
    <citation type="submission" date="2019-07" db="EMBL/GenBank/DDBJ databases">
        <authorList>
            <person name="Seetharam A."/>
            <person name="Woodhouse M."/>
            <person name="Cannon E."/>
        </authorList>
    </citation>
    <scope>NUCLEOTIDE SEQUENCE [LARGE SCALE GENOMIC DNA]</scope>
    <source>
        <strain evidence="1">cv. B73</strain>
    </source>
</reference>
<proteinExistence type="predicted"/>
<name>A0A804M5S8_MAIZE</name>
<dbReference type="InParanoid" id="A0A804M5S8"/>
<organism evidence="1 2">
    <name type="scientific">Zea mays</name>
    <name type="common">Maize</name>
    <dbReference type="NCBI Taxonomy" id="4577"/>
    <lineage>
        <taxon>Eukaryota</taxon>
        <taxon>Viridiplantae</taxon>
        <taxon>Streptophyta</taxon>
        <taxon>Embryophyta</taxon>
        <taxon>Tracheophyta</taxon>
        <taxon>Spermatophyta</taxon>
        <taxon>Magnoliopsida</taxon>
        <taxon>Liliopsida</taxon>
        <taxon>Poales</taxon>
        <taxon>Poaceae</taxon>
        <taxon>PACMAD clade</taxon>
        <taxon>Panicoideae</taxon>
        <taxon>Andropogonodae</taxon>
        <taxon>Andropogoneae</taxon>
        <taxon>Tripsacinae</taxon>
        <taxon>Zea</taxon>
    </lineage>
</organism>
<accession>A0A804M5S8</accession>
<keyword evidence="2" id="KW-1185">Reference proteome</keyword>
<sequence length="102" mass="11876">MGFSEHVQNTISKLKFTLLSGEFFLKKPQFRFVMEEHLHQFTQSKRERKKGTLKRIVTDHMKAKFISSGCCCSSSLWTWRAAAFERHLCRGCDLSCVMLLLS</sequence>
<evidence type="ECO:0000313" key="2">
    <source>
        <dbReference type="Proteomes" id="UP000007305"/>
    </source>
</evidence>
<reference evidence="1" key="3">
    <citation type="submission" date="2021-05" db="UniProtKB">
        <authorList>
            <consortium name="EnsemblPlants"/>
        </authorList>
    </citation>
    <scope>IDENTIFICATION</scope>
    <source>
        <strain evidence="1">cv. B73</strain>
    </source>
</reference>
<dbReference type="Proteomes" id="UP000007305">
    <property type="component" value="Chromosome 1"/>
</dbReference>
<protein>
    <submittedName>
        <fullName evidence="1">Uncharacterized protein</fullName>
    </submittedName>
</protein>
<reference evidence="2" key="1">
    <citation type="submission" date="2015-12" db="EMBL/GenBank/DDBJ databases">
        <title>Update maize B73 reference genome by single molecule sequencing technologies.</title>
        <authorList>
            <consortium name="Maize Genome Sequencing Project"/>
            <person name="Ware D."/>
        </authorList>
    </citation>
    <scope>NUCLEOTIDE SEQUENCE [LARGE SCALE GENOMIC DNA]</scope>
    <source>
        <strain evidence="2">cv. B73</strain>
    </source>
</reference>
<dbReference type="AlphaFoldDB" id="A0A804M5S8"/>
<dbReference type="Gramene" id="Zm00001eb061330_T001">
    <property type="protein sequence ID" value="Zm00001eb061330_P001"/>
    <property type="gene ID" value="Zm00001eb061330"/>
</dbReference>
<dbReference type="EnsemblPlants" id="Zm00001eb061330_T001">
    <property type="protein sequence ID" value="Zm00001eb061330_P001"/>
    <property type="gene ID" value="Zm00001eb061330"/>
</dbReference>